<name>H5URZ9_9MICO</name>
<sequence>MAALSSLAAVLGDEGGDARRGIAFSALFGIAAALTIAWTVFMATLGDDPALQSRVVDA</sequence>
<evidence type="ECO:0000313" key="2">
    <source>
        <dbReference type="EMBL" id="GAB48507.1"/>
    </source>
</evidence>
<keyword evidence="1" id="KW-0472">Membrane</keyword>
<keyword evidence="3" id="KW-1185">Reference proteome</keyword>
<evidence type="ECO:0000256" key="1">
    <source>
        <dbReference type="SAM" id="Phobius"/>
    </source>
</evidence>
<proteinExistence type="predicted"/>
<evidence type="ECO:0000313" key="3">
    <source>
        <dbReference type="Proteomes" id="UP000004367"/>
    </source>
</evidence>
<dbReference type="RefSeq" id="WP_009482405.1">
    <property type="nucleotide sequence ID" value="NZ_BAFE01000052.1"/>
</dbReference>
<dbReference type="Proteomes" id="UP000004367">
    <property type="component" value="Unassembled WGS sequence"/>
</dbReference>
<feature type="transmembrane region" description="Helical" evidence="1">
    <location>
        <begin position="22"/>
        <end position="45"/>
    </location>
</feature>
<dbReference type="EMBL" id="BAFE01000052">
    <property type="protein sequence ID" value="GAB48507.1"/>
    <property type="molecule type" value="Genomic_DNA"/>
</dbReference>
<accession>H5URZ9</accession>
<keyword evidence="1" id="KW-0812">Transmembrane</keyword>
<keyword evidence="1" id="KW-1133">Transmembrane helix</keyword>
<gene>
    <name evidence="2" type="ORF">MOPEL_073_01480</name>
</gene>
<protein>
    <submittedName>
        <fullName evidence="2">Putative ribonuclease BN</fullName>
    </submittedName>
</protein>
<organism evidence="2 3">
    <name type="scientific">Mobilicoccus pelagius NBRC 104925</name>
    <dbReference type="NCBI Taxonomy" id="1089455"/>
    <lineage>
        <taxon>Bacteria</taxon>
        <taxon>Bacillati</taxon>
        <taxon>Actinomycetota</taxon>
        <taxon>Actinomycetes</taxon>
        <taxon>Micrococcales</taxon>
        <taxon>Dermatophilaceae</taxon>
        <taxon>Mobilicoccus</taxon>
    </lineage>
</organism>
<comment type="caution">
    <text evidence="2">The sequence shown here is derived from an EMBL/GenBank/DDBJ whole genome shotgun (WGS) entry which is preliminary data.</text>
</comment>
<reference evidence="2 3" key="1">
    <citation type="submission" date="2012-02" db="EMBL/GenBank/DDBJ databases">
        <title>Whole genome shotgun sequence of Mobilicoccus pelagius NBRC 104925.</title>
        <authorList>
            <person name="Yoshida Y."/>
            <person name="Hosoyama A."/>
            <person name="Tsuchikane K."/>
            <person name="Katsumata H."/>
            <person name="Yamazaki S."/>
            <person name="Fujita N."/>
        </authorList>
    </citation>
    <scope>NUCLEOTIDE SEQUENCE [LARGE SCALE GENOMIC DNA]</scope>
    <source>
        <strain evidence="2 3">NBRC 104925</strain>
    </source>
</reference>
<dbReference type="AlphaFoldDB" id="H5URZ9"/>